<dbReference type="Pfam" id="PF00023">
    <property type="entry name" value="Ank"/>
    <property type="match status" value="1"/>
</dbReference>
<evidence type="ECO:0000313" key="5">
    <source>
        <dbReference type="EMBL" id="OQR84932.1"/>
    </source>
</evidence>
<dbReference type="PROSITE" id="PS51420">
    <property type="entry name" value="RHO"/>
    <property type="match status" value="1"/>
</dbReference>
<dbReference type="Gene3D" id="3.40.50.300">
    <property type="entry name" value="P-loop containing nucleotide triphosphate hydrolases"/>
    <property type="match status" value="1"/>
</dbReference>
<feature type="region of interest" description="Disordered" evidence="4">
    <location>
        <begin position="826"/>
        <end position="871"/>
    </location>
</feature>
<feature type="repeat" description="ANK" evidence="3">
    <location>
        <begin position="407"/>
        <end position="439"/>
    </location>
</feature>
<dbReference type="Pfam" id="PF12796">
    <property type="entry name" value="Ank_2"/>
    <property type="match status" value="2"/>
</dbReference>
<dbReference type="SMART" id="SM00173">
    <property type="entry name" value="RAS"/>
    <property type="match status" value="1"/>
</dbReference>
<reference evidence="5 6" key="1">
    <citation type="journal article" date="2014" name="Genome Biol. Evol.">
        <title>The secreted proteins of Achlya hypogyna and Thraustotheca clavata identify the ancestral oomycete secretome and reveal gene acquisitions by horizontal gene transfer.</title>
        <authorList>
            <person name="Misner I."/>
            <person name="Blouin N."/>
            <person name="Leonard G."/>
            <person name="Richards T.A."/>
            <person name="Lane C.E."/>
        </authorList>
    </citation>
    <scope>NUCLEOTIDE SEQUENCE [LARGE SCALE GENOMIC DNA]</scope>
    <source>
        <strain evidence="5 6">ATCC 48635</strain>
    </source>
</reference>
<dbReference type="PANTHER" id="PTHR24198">
    <property type="entry name" value="ANKYRIN REPEAT AND PROTEIN KINASE DOMAIN-CONTAINING PROTEIN"/>
    <property type="match status" value="1"/>
</dbReference>
<dbReference type="NCBIfam" id="TIGR00231">
    <property type="entry name" value="small_GTP"/>
    <property type="match status" value="1"/>
</dbReference>
<dbReference type="STRING" id="1202772.A0A1V9YGT4"/>
<dbReference type="AlphaFoldDB" id="A0A1V9YGT4"/>
<organism evidence="5 6">
    <name type="scientific">Achlya hypogyna</name>
    <name type="common">Oomycete</name>
    <name type="synonym">Protoachlya hypogyna</name>
    <dbReference type="NCBI Taxonomy" id="1202772"/>
    <lineage>
        <taxon>Eukaryota</taxon>
        <taxon>Sar</taxon>
        <taxon>Stramenopiles</taxon>
        <taxon>Oomycota</taxon>
        <taxon>Saprolegniomycetes</taxon>
        <taxon>Saprolegniales</taxon>
        <taxon>Achlyaceae</taxon>
        <taxon>Achlya</taxon>
    </lineage>
</organism>
<evidence type="ECO:0000256" key="2">
    <source>
        <dbReference type="ARBA" id="ARBA00023043"/>
    </source>
</evidence>
<feature type="repeat" description="ANK" evidence="3">
    <location>
        <begin position="518"/>
        <end position="541"/>
    </location>
</feature>
<dbReference type="GO" id="GO:0005525">
    <property type="term" value="F:GTP binding"/>
    <property type="evidence" value="ECO:0007669"/>
    <property type="project" value="InterPro"/>
</dbReference>
<dbReference type="SMART" id="SM00176">
    <property type="entry name" value="RAN"/>
    <property type="match status" value="1"/>
</dbReference>
<dbReference type="InterPro" id="IPR001806">
    <property type="entry name" value="Small_GTPase"/>
</dbReference>
<dbReference type="FunFam" id="3.40.50.300:FF:001329">
    <property type="entry name" value="Small GTP-binding protein, putative"/>
    <property type="match status" value="1"/>
</dbReference>
<evidence type="ECO:0000256" key="3">
    <source>
        <dbReference type="PROSITE-ProRule" id="PRU00023"/>
    </source>
</evidence>
<feature type="repeat" description="ANK" evidence="3">
    <location>
        <begin position="635"/>
        <end position="667"/>
    </location>
</feature>
<keyword evidence="1" id="KW-0677">Repeat</keyword>
<dbReference type="PANTHER" id="PTHR24198:SF165">
    <property type="entry name" value="ANKYRIN REPEAT-CONTAINING PROTEIN-RELATED"/>
    <property type="match status" value="1"/>
</dbReference>
<dbReference type="PROSITE" id="PS51421">
    <property type="entry name" value="RAS"/>
    <property type="match status" value="1"/>
</dbReference>
<dbReference type="InterPro" id="IPR036770">
    <property type="entry name" value="Ankyrin_rpt-contain_sf"/>
</dbReference>
<sequence length="1001" mass="111027">MDAMDCDDFEKTLKVIVLGNGNVGKTSLTTQYAKGRFTSNYKKTIGVDFMERTVTIDGDDVHLMIWDTAGQEEFDTLTSRYYKGAGAAVYVFSTVDRDSFEALPNWQQKVLDECGPLCQVLVQNKTDLMDQAAMTKDEVDCMKRELNLRLFRTSVQENINVDETFEYICRRYLKKATGDEPAAVADIATLTSESRPSSKKSIEVDQRKTKAKAKAKAEKAKAKLPMEEEDFDDILAPAPTTPVHTNPEPVEDEPVQEELVAIAPEEDTNTPKILNVSPMSDDPDDYRANNSTVLIPLSYIEVPDDVDAYVALARMRDAKATAKEARQMAWEDFFAKRWNDQARAAETKATANLTRQIEALSKHQAQSSNFELWNTALDQHYYEYVQYALRDGADIPKAMLLTNVSNEGVTPLVKACLSSDLPMIRLLLDAGADPSAKFPDHDNPFMRSIYRAALKNVHVFELLLAHAAPATLAAELSYVDTDGKSILHLAAEGGHVETLKVLINHPVTSGFINAATPLGQTPLHLAVLGSYTRCVRVLLQNMLPETIAAIDGNGNNALHLALKHESTFFHMDALVETFLTSYVNGCCPGDPPGLFAMTDANGCTVLHLATSQNLEKIALRLMQFGKTPLNLCNKEGRTVLHEAVGLQNHTLIRALIDCNVMIDVVDDLGQTPLLMASLVADTDTIKMLLGAGADPACQNREGHTSLHYLASYCRDEAPIRMLIKKGAGVNARSVKGNIPLHFAAMKGNEVAARILLEYGADMSILNEDKRTVVFLARQWGHVALEEYFNDLLKEDAPMPTPPISMEMASSIASKLLKRSKEAKAHVHIKQLAKSPKRSQKRRDNPALPLPPLSLEPETAKESEELAEAPTLDSVLETVVDTDWESRSISGDSTLSTPFEAPPPYKVCLTPFVRRQLETPQYKTKQLRHDVQELLRHNQPLQPLRQHVATKSILQSATAVHIPWNLTVPTDQLSLTRRNLVQFTTFEQRSPTHVLFTGKKVR</sequence>
<dbReference type="Gene3D" id="1.25.40.20">
    <property type="entry name" value="Ankyrin repeat-containing domain"/>
    <property type="match status" value="3"/>
</dbReference>
<feature type="repeat" description="ANK" evidence="3">
    <location>
        <begin position="735"/>
        <end position="767"/>
    </location>
</feature>
<evidence type="ECO:0000313" key="6">
    <source>
        <dbReference type="Proteomes" id="UP000243579"/>
    </source>
</evidence>
<dbReference type="InterPro" id="IPR005225">
    <property type="entry name" value="Small_GTP-bd"/>
</dbReference>
<name>A0A1V9YGT4_ACHHY</name>
<dbReference type="PROSITE" id="PS51419">
    <property type="entry name" value="RAB"/>
    <property type="match status" value="1"/>
</dbReference>
<feature type="compositionally biased region" description="Basic residues" evidence="4">
    <location>
        <begin position="826"/>
        <end position="840"/>
    </location>
</feature>
<dbReference type="InterPro" id="IPR002110">
    <property type="entry name" value="Ankyrin_rpt"/>
</dbReference>
<dbReference type="EMBL" id="JNBR01001829">
    <property type="protein sequence ID" value="OQR84932.1"/>
    <property type="molecule type" value="Genomic_DNA"/>
</dbReference>
<dbReference type="OrthoDB" id="194358at2759"/>
<dbReference type="PRINTS" id="PR00449">
    <property type="entry name" value="RASTRNSFRMNG"/>
</dbReference>
<comment type="caution">
    <text evidence="5">The sequence shown here is derived from an EMBL/GenBank/DDBJ whole genome shotgun (WGS) entry which is preliminary data.</text>
</comment>
<protein>
    <submittedName>
        <fullName evidence="5">Ras family GTPase</fullName>
    </submittedName>
</protein>
<feature type="repeat" description="ANK" evidence="3">
    <location>
        <begin position="701"/>
        <end position="734"/>
    </location>
</feature>
<gene>
    <name evidence="5" type="ORF">ACHHYP_12548</name>
</gene>
<proteinExistence type="predicted"/>
<feature type="repeat" description="ANK" evidence="3">
    <location>
        <begin position="482"/>
        <end position="514"/>
    </location>
</feature>
<keyword evidence="6" id="KW-1185">Reference proteome</keyword>
<feature type="region of interest" description="Disordered" evidence="4">
    <location>
        <begin position="191"/>
        <end position="210"/>
    </location>
</feature>
<dbReference type="InterPro" id="IPR027417">
    <property type="entry name" value="P-loop_NTPase"/>
</dbReference>
<accession>A0A1V9YGT4</accession>
<dbReference type="SMART" id="SM00174">
    <property type="entry name" value="RHO"/>
    <property type="match status" value="1"/>
</dbReference>
<dbReference type="SUPFAM" id="SSF52540">
    <property type="entry name" value="P-loop containing nucleoside triphosphate hydrolases"/>
    <property type="match status" value="1"/>
</dbReference>
<feature type="repeat" description="ANK" evidence="3">
    <location>
        <begin position="668"/>
        <end position="700"/>
    </location>
</feature>
<keyword evidence="2 3" id="KW-0040">ANK repeat</keyword>
<dbReference type="SMART" id="SM00248">
    <property type="entry name" value="ANK"/>
    <property type="match status" value="10"/>
</dbReference>
<dbReference type="Proteomes" id="UP000243579">
    <property type="component" value="Unassembled WGS sequence"/>
</dbReference>
<dbReference type="PROSITE" id="PS50297">
    <property type="entry name" value="ANK_REP_REGION"/>
    <property type="match status" value="6"/>
</dbReference>
<evidence type="ECO:0000256" key="1">
    <source>
        <dbReference type="ARBA" id="ARBA00022737"/>
    </source>
</evidence>
<dbReference type="SUPFAM" id="SSF48403">
    <property type="entry name" value="Ankyrin repeat"/>
    <property type="match status" value="1"/>
</dbReference>
<dbReference type="Pfam" id="PF00071">
    <property type="entry name" value="Ras"/>
    <property type="match status" value="1"/>
</dbReference>
<dbReference type="PROSITE" id="PS50088">
    <property type="entry name" value="ANK_REPEAT"/>
    <property type="match status" value="7"/>
</dbReference>
<dbReference type="SMART" id="SM00175">
    <property type="entry name" value="RAB"/>
    <property type="match status" value="1"/>
</dbReference>
<evidence type="ECO:0000256" key="4">
    <source>
        <dbReference type="SAM" id="MobiDB-lite"/>
    </source>
</evidence>
<dbReference type="GO" id="GO:0003924">
    <property type="term" value="F:GTPase activity"/>
    <property type="evidence" value="ECO:0007669"/>
    <property type="project" value="InterPro"/>
</dbReference>